<sequence length="97" mass="11513">MIEIEKTDIYQKWIENLRDRKAKIIITARIKRLQMGNFGDCKFINKKIYELRINYAKGYRVYFINKNNKIILLLLGGDKSTQTKDIQKAIDMAEELV</sequence>
<dbReference type="RefSeq" id="WP_010696559.1">
    <property type="nucleotide sequence ID" value="NZ_KB442454.1"/>
</dbReference>
<protein>
    <submittedName>
        <fullName evidence="1">Putative addiction module killer protein</fullName>
    </submittedName>
</protein>
<dbReference type="PIRSF" id="PIRSF028744">
    <property type="entry name" value="Addict_mod_HI1419"/>
    <property type="match status" value="1"/>
</dbReference>
<dbReference type="PANTHER" id="PTHR41791:SF1">
    <property type="entry name" value="SSL7039 PROTEIN"/>
    <property type="match status" value="1"/>
</dbReference>
<evidence type="ECO:0000313" key="2">
    <source>
        <dbReference type="Proteomes" id="UP000016183"/>
    </source>
</evidence>
<proteinExistence type="predicted"/>
<reference evidence="1 2" key="1">
    <citation type="submission" date="2012-01" db="EMBL/GenBank/DDBJ databases">
        <title>The Genome Sequence of Treponema denticola SP33.</title>
        <authorList>
            <consortium name="The Broad Institute Genome Sequencing Platform"/>
            <person name="Earl A."/>
            <person name="Ward D."/>
            <person name="Feldgarden M."/>
            <person name="Gevers D."/>
            <person name="Blanton J.M."/>
            <person name="Fenno C.J."/>
            <person name="Baranova O.V."/>
            <person name="Mathney J."/>
            <person name="Dewhirst F.E."/>
            <person name="Izard J."/>
            <person name="Young S.K."/>
            <person name="Zeng Q."/>
            <person name="Gargeya S."/>
            <person name="Fitzgerald M."/>
            <person name="Haas B."/>
            <person name="Abouelleil A."/>
            <person name="Alvarado L."/>
            <person name="Arachchi H.M."/>
            <person name="Berlin A."/>
            <person name="Chapman S.B."/>
            <person name="Gearin G."/>
            <person name="Goldberg J."/>
            <person name="Griggs A."/>
            <person name="Gujja S."/>
            <person name="Hansen M."/>
            <person name="Heiman D."/>
            <person name="Howarth C."/>
            <person name="Larimer J."/>
            <person name="Lui A."/>
            <person name="MacDonald P.J.P."/>
            <person name="McCowen C."/>
            <person name="Montmayeur A."/>
            <person name="Murphy C."/>
            <person name="Neiman D."/>
            <person name="Pearson M."/>
            <person name="Priest M."/>
            <person name="Roberts A."/>
            <person name="Saif S."/>
            <person name="Shea T."/>
            <person name="Sisk P."/>
            <person name="Stolte C."/>
            <person name="Sykes S."/>
            <person name="Wortman J."/>
            <person name="Nusbaum C."/>
            <person name="Birren B."/>
        </authorList>
    </citation>
    <scope>NUCLEOTIDE SEQUENCE [LARGE SCALE GENOMIC DNA]</scope>
    <source>
        <strain evidence="1 2">SP33</strain>
    </source>
</reference>
<dbReference type="InterPro" id="IPR009241">
    <property type="entry name" value="HigB-like"/>
</dbReference>
<gene>
    <name evidence="1" type="ORF">HMPREF9733_01811</name>
</gene>
<organism evidence="1 2">
    <name type="scientific">Treponema denticola SP33</name>
    <dbReference type="NCBI Taxonomy" id="999437"/>
    <lineage>
        <taxon>Bacteria</taxon>
        <taxon>Pseudomonadati</taxon>
        <taxon>Spirochaetota</taxon>
        <taxon>Spirochaetia</taxon>
        <taxon>Spirochaetales</taxon>
        <taxon>Treponemataceae</taxon>
        <taxon>Treponema</taxon>
    </lineage>
</organism>
<dbReference type="PANTHER" id="PTHR41791">
    <property type="entry name" value="SSL7039 PROTEIN"/>
    <property type="match status" value="1"/>
</dbReference>
<dbReference type="EMBL" id="AGDZ01000027">
    <property type="protein sequence ID" value="EMB22395.1"/>
    <property type="molecule type" value="Genomic_DNA"/>
</dbReference>
<dbReference type="OrthoDB" id="5296237at2"/>
<dbReference type="HOGENOM" id="CLU_152445_0_1_12"/>
<dbReference type="Pfam" id="PF05973">
    <property type="entry name" value="Gp49"/>
    <property type="match status" value="1"/>
</dbReference>
<dbReference type="AlphaFoldDB" id="M2AZ65"/>
<name>M2AZ65_TREDN</name>
<dbReference type="NCBIfam" id="TIGR02683">
    <property type="entry name" value="upstrm_HI1419"/>
    <property type="match status" value="1"/>
</dbReference>
<accession>M2AZ65</accession>
<dbReference type="Proteomes" id="UP000016183">
    <property type="component" value="Unassembled WGS sequence"/>
</dbReference>
<dbReference type="InterPro" id="IPR014056">
    <property type="entry name" value="TypeIITA-like_toxin_pred"/>
</dbReference>
<dbReference type="PATRIC" id="fig|999437.3.peg.1871"/>
<comment type="caution">
    <text evidence="1">The sequence shown here is derived from an EMBL/GenBank/DDBJ whole genome shotgun (WGS) entry which is preliminary data.</text>
</comment>
<evidence type="ECO:0000313" key="1">
    <source>
        <dbReference type="EMBL" id="EMB22395.1"/>
    </source>
</evidence>